<proteinExistence type="predicted"/>
<reference evidence="2" key="1">
    <citation type="journal article" date="2023" name="G3 (Bethesda)">
        <title>A reference genome for the long-term kleptoplast-retaining sea slug Elysia crispata morphotype clarki.</title>
        <authorList>
            <person name="Eastman K.E."/>
            <person name="Pendleton A.L."/>
            <person name="Shaikh M.A."/>
            <person name="Suttiyut T."/>
            <person name="Ogas R."/>
            <person name="Tomko P."/>
            <person name="Gavelis G."/>
            <person name="Widhalm J.R."/>
            <person name="Wisecaver J.H."/>
        </authorList>
    </citation>
    <scope>NUCLEOTIDE SEQUENCE</scope>
    <source>
        <strain evidence="2">ECLA1</strain>
    </source>
</reference>
<comment type="caution">
    <text evidence="2">The sequence shown here is derived from an EMBL/GenBank/DDBJ whole genome shotgun (WGS) entry which is preliminary data.</text>
</comment>
<feature type="region of interest" description="Disordered" evidence="1">
    <location>
        <begin position="1"/>
        <end position="87"/>
    </location>
</feature>
<gene>
    <name evidence="2" type="ORF">RRG08_009928</name>
</gene>
<evidence type="ECO:0000313" key="2">
    <source>
        <dbReference type="EMBL" id="KAK3792569.1"/>
    </source>
</evidence>
<organism evidence="2 3">
    <name type="scientific">Elysia crispata</name>
    <name type="common">lettuce slug</name>
    <dbReference type="NCBI Taxonomy" id="231223"/>
    <lineage>
        <taxon>Eukaryota</taxon>
        <taxon>Metazoa</taxon>
        <taxon>Spiralia</taxon>
        <taxon>Lophotrochozoa</taxon>
        <taxon>Mollusca</taxon>
        <taxon>Gastropoda</taxon>
        <taxon>Heterobranchia</taxon>
        <taxon>Euthyneura</taxon>
        <taxon>Panpulmonata</taxon>
        <taxon>Sacoglossa</taxon>
        <taxon>Placobranchoidea</taxon>
        <taxon>Plakobranchidae</taxon>
        <taxon>Elysia</taxon>
    </lineage>
</organism>
<protein>
    <submittedName>
        <fullName evidence="2">Uncharacterized protein</fullName>
    </submittedName>
</protein>
<evidence type="ECO:0000256" key="1">
    <source>
        <dbReference type="SAM" id="MobiDB-lite"/>
    </source>
</evidence>
<keyword evidence="3" id="KW-1185">Reference proteome</keyword>
<evidence type="ECO:0000313" key="3">
    <source>
        <dbReference type="Proteomes" id="UP001283361"/>
    </source>
</evidence>
<dbReference type="EMBL" id="JAWDGP010001363">
    <property type="protein sequence ID" value="KAK3792569.1"/>
    <property type="molecule type" value="Genomic_DNA"/>
</dbReference>
<name>A0AAE1E306_9GAST</name>
<feature type="compositionally biased region" description="Polar residues" evidence="1">
    <location>
        <begin position="47"/>
        <end position="69"/>
    </location>
</feature>
<dbReference type="Proteomes" id="UP001283361">
    <property type="component" value="Unassembled WGS sequence"/>
</dbReference>
<accession>A0AAE1E306</accession>
<dbReference type="AlphaFoldDB" id="A0AAE1E306"/>
<feature type="compositionally biased region" description="Basic and acidic residues" evidence="1">
    <location>
        <begin position="9"/>
        <end position="25"/>
    </location>
</feature>
<sequence length="87" mass="9429">MKGFSSSRPVHDPGHRHVDGHRMKNEGFLVLVQAAPSTTPGHRMKGFSSSRPSTTPGQNEGQAAPSTTPGHRMKVFSSSRPVHDPWS</sequence>